<dbReference type="InterPro" id="IPR011990">
    <property type="entry name" value="TPR-like_helical_dom_sf"/>
</dbReference>
<dbReference type="AlphaFoldDB" id="A0A6G8JLF4"/>
<keyword evidence="4 8" id="KW-0732">Signal</keyword>
<evidence type="ECO:0000259" key="10">
    <source>
        <dbReference type="Pfam" id="PF24575"/>
    </source>
</evidence>
<dbReference type="Gene3D" id="1.25.40.10">
    <property type="entry name" value="Tetratricopeptide repeat domain"/>
    <property type="match status" value="1"/>
</dbReference>
<sequence>MIRFSFLFLTLCITHTVFATNKPDLEEQLKQAVYLQRLDDIQKLLQEYQEQTDSDPKLIAYAQAKSAFIQQDYSTAIAIYRKIISSHPELNSIRMELAIALFADRQDNASKSQFAKVAAASGLPDSAYQTIQAYLDAINQRNEWQFSLNLSYLRTDNVDNVSSDSTIENTGFTKHKNMLPKKAHGIAYNLDFGKDFNLFGSHYLSFHNETNGKTYWDNHRFDDLSSRILVGYAYKKQDSIFRLQPFYDKRWYGNSSFHWSNGIQLSYDFRLSNQWQNQTLFAFEKRSFFDENLQAGNIKTASNTLIWQPKPQQLFYLGGTISKENTREKQYGSTSRNIRLGWLQEYRWGISTQLSFSFTHRKFHDEAVFASIIPLNKTRRDHIYNINAKIWKRDWHLWGITPKLSFVWKKQRSNLKTLYSYYDQQLSLLFEKSF</sequence>
<keyword evidence="5" id="KW-0472">Membrane</keyword>
<dbReference type="InterPro" id="IPR007655">
    <property type="entry name" value="Slam_C"/>
</dbReference>
<dbReference type="GO" id="GO:0009279">
    <property type="term" value="C:cell outer membrane"/>
    <property type="evidence" value="ECO:0007669"/>
    <property type="project" value="UniProtKB-SubCell"/>
</dbReference>
<evidence type="ECO:0000256" key="1">
    <source>
        <dbReference type="ARBA" id="ARBA00004571"/>
    </source>
</evidence>
<evidence type="ECO:0000313" key="11">
    <source>
        <dbReference type="EMBL" id="QIM67813.1"/>
    </source>
</evidence>
<evidence type="ECO:0000256" key="8">
    <source>
        <dbReference type="SAM" id="SignalP"/>
    </source>
</evidence>
<evidence type="ECO:0000256" key="4">
    <source>
        <dbReference type="ARBA" id="ARBA00022729"/>
    </source>
</evidence>
<dbReference type="RefSeq" id="WP_165888506.1">
    <property type="nucleotide sequence ID" value="NZ_CP015030.1"/>
</dbReference>
<feature type="signal peptide" evidence="8">
    <location>
        <begin position="1"/>
        <end position="19"/>
    </location>
</feature>
<comment type="similarity">
    <text evidence="7">Belongs to the Slam family.</text>
</comment>
<dbReference type="KEGG" id="mgra:A4G16_02120"/>
<evidence type="ECO:0000256" key="3">
    <source>
        <dbReference type="ARBA" id="ARBA00022692"/>
    </source>
</evidence>
<gene>
    <name evidence="11" type="ORF">A4G16_02120</name>
</gene>
<evidence type="ECO:0000259" key="9">
    <source>
        <dbReference type="Pfam" id="PF04575"/>
    </source>
</evidence>
<accession>A0A6G8JLF4</accession>
<feature type="domain" description="Surface lipoprotein assembly modifier N-terminal TPR repeats region" evidence="10">
    <location>
        <begin position="14"/>
        <end position="114"/>
    </location>
</feature>
<evidence type="ECO:0008006" key="13">
    <source>
        <dbReference type="Google" id="ProtNLM"/>
    </source>
</evidence>
<keyword evidence="6" id="KW-0998">Cell outer membrane</keyword>
<protein>
    <recommendedName>
        <fullName evidence="13">DUF560 domain-containing protein</fullName>
    </recommendedName>
</protein>
<proteinExistence type="inferred from homology"/>
<dbReference type="EMBL" id="CP015030">
    <property type="protein sequence ID" value="QIM67813.1"/>
    <property type="molecule type" value="Genomic_DNA"/>
</dbReference>
<keyword evidence="2" id="KW-1134">Transmembrane beta strand</keyword>
<feature type="chain" id="PRO_5026316349" description="DUF560 domain-containing protein" evidence="8">
    <location>
        <begin position="20"/>
        <end position="434"/>
    </location>
</feature>
<reference evidence="11 12" key="1">
    <citation type="submission" date="2016-03" db="EMBL/GenBank/DDBJ databases">
        <authorList>
            <person name="Bojesen A.M."/>
            <person name="Planet P."/>
            <person name="Hansen M.J."/>
        </authorList>
    </citation>
    <scope>NUCLEOTIDE SEQUENCE [LARGE SCALE GENOMIC DNA]</scope>
    <source>
        <strain evidence="11 12">B 234/94</strain>
    </source>
</reference>
<dbReference type="Proteomes" id="UP000501366">
    <property type="component" value="Chromosome"/>
</dbReference>
<evidence type="ECO:0000256" key="2">
    <source>
        <dbReference type="ARBA" id="ARBA00022452"/>
    </source>
</evidence>
<dbReference type="InterPro" id="IPR057556">
    <property type="entry name" value="TPR_Slam"/>
</dbReference>
<evidence type="ECO:0000256" key="7">
    <source>
        <dbReference type="ARBA" id="ARBA00023609"/>
    </source>
</evidence>
<keyword evidence="3" id="KW-0812">Transmembrane</keyword>
<dbReference type="Pfam" id="PF04575">
    <property type="entry name" value="SlipAM"/>
    <property type="match status" value="1"/>
</dbReference>
<comment type="subcellular location">
    <subcellularLocation>
        <location evidence="1">Cell outer membrane</location>
        <topology evidence="1">Multi-pass membrane protein</topology>
    </subcellularLocation>
</comment>
<feature type="domain" description="Surface lipoprotein assembly modifier C-terminal" evidence="9">
    <location>
        <begin position="144"/>
        <end position="434"/>
    </location>
</feature>
<dbReference type="Pfam" id="PF24575">
    <property type="entry name" value="TPR_Slam"/>
    <property type="match status" value="1"/>
</dbReference>
<dbReference type="SUPFAM" id="SSF48452">
    <property type="entry name" value="TPR-like"/>
    <property type="match status" value="1"/>
</dbReference>
<evidence type="ECO:0000256" key="5">
    <source>
        <dbReference type="ARBA" id="ARBA00023136"/>
    </source>
</evidence>
<organism evidence="11 12">
    <name type="scientific">Mannheimia granulomatis</name>
    <dbReference type="NCBI Taxonomy" id="85402"/>
    <lineage>
        <taxon>Bacteria</taxon>
        <taxon>Pseudomonadati</taxon>
        <taxon>Pseudomonadota</taxon>
        <taxon>Gammaproteobacteria</taxon>
        <taxon>Pasteurellales</taxon>
        <taxon>Pasteurellaceae</taxon>
        <taxon>Mannheimia</taxon>
    </lineage>
</organism>
<evidence type="ECO:0000313" key="12">
    <source>
        <dbReference type="Proteomes" id="UP000501366"/>
    </source>
</evidence>
<evidence type="ECO:0000256" key="6">
    <source>
        <dbReference type="ARBA" id="ARBA00023237"/>
    </source>
</evidence>
<name>A0A6G8JLF4_9PAST</name>